<proteinExistence type="predicted"/>
<dbReference type="AlphaFoldDB" id="A0A6J4PNR1"/>
<evidence type="ECO:0008006" key="2">
    <source>
        <dbReference type="Google" id="ProtNLM"/>
    </source>
</evidence>
<protein>
    <recommendedName>
        <fullName evidence="2">Peptidase C39-like domain-containing protein</fullName>
    </recommendedName>
</protein>
<name>A0A6J4PNR1_9ACTN</name>
<gene>
    <name evidence="1" type="ORF">AVDCRST_MAG78-924</name>
</gene>
<reference evidence="1" key="1">
    <citation type="submission" date="2020-02" db="EMBL/GenBank/DDBJ databases">
        <authorList>
            <person name="Meier V. D."/>
        </authorList>
    </citation>
    <scope>NUCLEOTIDE SEQUENCE</scope>
    <source>
        <strain evidence="1">AVDCRST_MAG78</strain>
    </source>
</reference>
<accession>A0A6J4PNR1</accession>
<dbReference type="EMBL" id="CADCVB010000070">
    <property type="protein sequence ID" value="CAA9419435.1"/>
    <property type="molecule type" value="Genomic_DNA"/>
</dbReference>
<sequence>MVPNRTGGGSLLRRSDAFVYGKGLCFVMAAAVLLNFSGRTTGLRPPLAGLPLTPDLLTVLREYQLRQFRPRVVLAAVRDWVASVGGKPECVLGRLRTVGTSPDPHVLCFGPAPNRRFLYCFARAHAVAPYRVEGRRVYVYDPNHPRDRERFVEFTHGEFEYGGFRSREGWGITLVPIRALPVKRAAPGPSRD</sequence>
<organism evidence="1">
    <name type="scientific">uncultured Rubrobacteraceae bacterium</name>
    <dbReference type="NCBI Taxonomy" id="349277"/>
    <lineage>
        <taxon>Bacteria</taxon>
        <taxon>Bacillati</taxon>
        <taxon>Actinomycetota</taxon>
        <taxon>Rubrobacteria</taxon>
        <taxon>Rubrobacterales</taxon>
        <taxon>Rubrobacteraceae</taxon>
        <taxon>environmental samples</taxon>
    </lineage>
</organism>
<evidence type="ECO:0000313" key="1">
    <source>
        <dbReference type="EMBL" id="CAA9419435.1"/>
    </source>
</evidence>